<evidence type="ECO:0000313" key="1">
    <source>
        <dbReference type="EMBL" id="KRY03600.1"/>
    </source>
</evidence>
<accession>A0A0V0YTU9</accession>
<dbReference type="Proteomes" id="UP000054783">
    <property type="component" value="Unassembled WGS sequence"/>
</dbReference>
<gene>
    <name evidence="1" type="ORF">T12_3437</name>
</gene>
<evidence type="ECO:0000313" key="2">
    <source>
        <dbReference type="Proteomes" id="UP000054783"/>
    </source>
</evidence>
<dbReference type="EMBL" id="JYDQ01002649">
    <property type="protein sequence ID" value="KRY03600.1"/>
    <property type="molecule type" value="Genomic_DNA"/>
</dbReference>
<sequence>MLFESETFLEGIDQHRKIRNVFVNISSNTRLYNV</sequence>
<reference evidence="1 2" key="1">
    <citation type="submission" date="2015-01" db="EMBL/GenBank/DDBJ databases">
        <title>Evolution of Trichinella species and genotypes.</title>
        <authorList>
            <person name="Korhonen P.K."/>
            <person name="Edoardo P."/>
            <person name="Giuseppe L.R."/>
            <person name="Gasser R.B."/>
        </authorList>
    </citation>
    <scope>NUCLEOTIDE SEQUENCE [LARGE SCALE GENOMIC DNA]</scope>
    <source>
        <strain evidence="1">ISS2496</strain>
    </source>
</reference>
<name>A0A0V0YTU9_9BILA</name>
<dbReference type="AlphaFoldDB" id="A0A0V0YTU9"/>
<organism evidence="1 2">
    <name type="scientific">Trichinella patagoniensis</name>
    <dbReference type="NCBI Taxonomy" id="990121"/>
    <lineage>
        <taxon>Eukaryota</taxon>
        <taxon>Metazoa</taxon>
        <taxon>Ecdysozoa</taxon>
        <taxon>Nematoda</taxon>
        <taxon>Enoplea</taxon>
        <taxon>Dorylaimia</taxon>
        <taxon>Trichinellida</taxon>
        <taxon>Trichinellidae</taxon>
        <taxon>Trichinella</taxon>
    </lineage>
</organism>
<keyword evidence="2" id="KW-1185">Reference proteome</keyword>
<protein>
    <submittedName>
        <fullName evidence="1">Uncharacterized protein</fullName>
    </submittedName>
</protein>
<comment type="caution">
    <text evidence="1">The sequence shown here is derived from an EMBL/GenBank/DDBJ whole genome shotgun (WGS) entry which is preliminary data.</text>
</comment>
<proteinExistence type="predicted"/>